<dbReference type="InterPro" id="IPR016035">
    <property type="entry name" value="Acyl_Trfase/lysoPLipase"/>
</dbReference>
<protein>
    <recommendedName>
        <fullName evidence="4">Malonyl CoA-acyl carrier protein transacylase</fullName>
        <ecNumber evidence="4">2.3.1.39</ecNumber>
    </recommendedName>
</protein>
<dbReference type="PIRSF" id="PIRSF000446">
    <property type="entry name" value="Mct"/>
    <property type="match status" value="1"/>
</dbReference>
<feature type="active site" evidence="5">
    <location>
        <position position="82"/>
    </location>
</feature>
<evidence type="ECO:0000256" key="3">
    <source>
        <dbReference type="ARBA" id="ARBA00048462"/>
    </source>
</evidence>
<evidence type="ECO:0000259" key="6">
    <source>
        <dbReference type="SMART" id="SM00827"/>
    </source>
</evidence>
<dbReference type="EMBL" id="FNWJ01000001">
    <property type="protein sequence ID" value="SEH12375.1"/>
    <property type="molecule type" value="Genomic_DNA"/>
</dbReference>
<evidence type="ECO:0000256" key="4">
    <source>
        <dbReference type="PIRNR" id="PIRNR000446"/>
    </source>
</evidence>
<dbReference type="Pfam" id="PF00698">
    <property type="entry name" value="Acyl_transf_1"/>
    <property type="match status" value="1"/>
</dbReference>
<dbReference type="EC" id="2.3.1.39" evidence="4"/>
<accession>A0A1H6FRK4</accession>
<proteinExistence type="inferred from homology"/>
<keyword evidence="1 4" id="KW-0808">Transferase</keyword>
<organism evidence="7 8">
    <name type="scientific">Thermoleophilum album</name>
    <dbReference type="NCBI Taxonomy" id="29539"/>
    <lineage>
        <taxon>Bacteria</taxon>
        <taxon>Bacillati</taxon>
        <taxon>Actinomycetota</taxon>
        <taxon>Thermoleophilia</taxon>
        <taxon>Thermoleophilales</taxon>
        <taxon>Thermoleophilaceae</taxon>
        <taxon>Thermoleophilum</taxon>
    </lineage>
</organism>
<dbReference type="InterPro" id="IPR024925">
    <property type="entry name" value="Malonyl_CoA-ACP_transAc"/>
</dbReference>
<dbReference type="InterPro" id="IPR016036">
    <property type="entry name" value="Malonyl_transacylase_ACP-bd"/>
</dbReference>
<dbReference type="PANTHER" id="PTHR42681">
    <property type="entry name" value="MALONYL-COA-ACYL CARRIER PROTEIN TRANSACYLASE, MITOCHONDRIAL"/>
    <property type="match status" value="1"/>
</dbReference>
<feature type="active site" evidence="5">
    <location>
        <position position="185"/>
    </location>
</feature>
<dbReference type="Gene3D" id="3.40.366.10">
    <property type="entry name" value="Malonyl-Coenzyme A Acyl Carrier Protein, domain 2"/>
    <property type="match status" value="1"/>
</dbReference>
<dbReference type="Proteomes" id="UP000222056">
    <property type="component" value="Unassembled WGS sequence"/>
</dbReference>
<dbReference type="GO" id="GO:0004314">
    <property type="term" value="F:[acyl-carrier-protein] S-malonyltransferase activity"/>
    <property type="evidence" value="ECO:0007669"/>
    <property type="project" value="UniProtKB-EC"/>
</dbReference>
<keyword evidence="2 4" id="KW-0012">Acyltransferase</keyword>
<feature type="domain" description="Malonyl-CoA:ACP transacylase (MAT)" evidence="6">
    <location>
        <begin position="9"/>
        <end position="283"/>
    </location>
</feature>
<dbReference type="InterPro" id="IPR001227">
    <property type="entry name" value="Ac_transferase_dom_sf"/>
</dbReference>
<name>A0A1H6FRK4_THEAL</name>
<evidence type="ECO:0000256" key="1">
    <source>
        <dbReference type="ARBA" id="ARBA00022679"/>
    </source>
</evidence>
<dbReference type="AlphaFoldDB" id="A0A1H6FRK4"/>
<evidence type="ECO:0000256" key="2">
    <source>
        <dbReference type="ARBA" id="ARBA00023315"/>
    </source>
</evidence>
<dbReference type="STRING" id="29539.SAMN02745716_1070"/>
<dbReference type="InterPro" id="IPR050858">
    <property type="entry name" value="Mal-CoA-ACP_Trans/PKS_FabD"/>
</dbReference>
<dbReference type="SUPFAM" id="SSF55048">
    <property type="entry name" value="Probable ACP-binding domain of malonyl-CoA ACP transacylase"/>
    <property type="match status" value="1"/>
</dbReference>
<dbReference type="GO" id="GO:0006633">
    <property type="term" value="P:fatty acid biosynthetic process"/>
    <property type="evidence" value="ECO:0007669"/>
    <property type="project" value="TreeGrafter"/>
</dbReference>
<dbReference type="RefSeq" id="WP_093116879.1">
    <property type="nucleotide sequence ID" value="NZ_FNWJ01000001.1"/>
</dbReference>
<evidence type="ECO:0000313" key="7">
    <source>
        <dbReference type="EMBL" id="SEH12375.1"/>
    </source>
</evidence>
<dbReference type="GO" id="GO:0005829">
    <property type="term" value="C:cytosol"/>
    <property type="evidence" value="ECO:0007669"/>
    <property type="project" value="TreeGrafter"/>
</dbReference>
<gene>
    <name evidence="7" type="ORF">SAMN02745716_1070</name>
</gene>
<keyword evidence="8" id="KW-1185">Reference proteome</keyword>
<reference evidence="8" key="1">
    <citation type="submission" date="2016-10" db="EMBL/GenBank/DDBJ databases">
        <authorList>
            <person name="Varghese N."/>
            <person name="Submissions S."/>
        </authorList>
    </citation>
    <scope>NUCLEOTIDE SEQUENCE [LARGE SCALE GENOMIC DNA]</scope>
    <source>
        <strain evidence="8">ATCC 35263</strain>
    </source>
</reference>
<comment type="catalytic activity">
    <reaction evidence="3 4">
        <text>holo-[ACP] + malonyl-CoA = malonyl-[ACP] + CoA</text>
        <dbReference type="Rhea" id="RHEA:41792"/>
        <dbReference type="Rhea" id="RHEA-COMP:9623"/>
        <dbReference type="Rhea" id="RHEA-COMP:9685"/>
        <dbReference type="ChEBI" id="CHEBI:57287"/>
        <dbReference type="ChEBI" id="CHEBI:57384"/>
        <dbReference type="ChEBI" id="CHEBI:64479"/>
        <dbReference type="ChEBI" id="CHEBI:78449"/>
        <dbReference type="EC" id="2.3.1.39"/>
    </reaction>
</comment>
<dbReference type="OrthoDB" id="3248271at2"/>
<dbReference type="InterPro" id="IPR014043">
    <property type="entry name" value="Acyl_transferase_dom"/>
</dbReference>
<evidence type="ECO:0000256" key="5">
    <source>
        <dbReference type="PIRSR" id="PIRSR000446-1"/>
    </source>
</evidence>
<sequence length="286" mass="30273">MIDRPTAILFPGQGSQAPGMRELVEEVRPDLLELVLEALGCDPFERADESTRFAQPAIFCASLAGWELVRATEFPVAMAGHSLGELTALVAAGAIDEVDGVRLACARGQLMAEAADQVPGAMVALRASVEQAEELVADTEVVVANHNAPQQVVVSGPEAAVAALEARLEERGVGNRRLPVRGAFHSPLMAEAARRFAEELAQVDLRQPGVPVIACATGRPFADIQTELAEAIVRPVRFVGVVEELRSLGVERFVEVGPGRVLSGLVRRIDGSLEVVGPPTPEVVDG</sequence>
<dbReference type="PANTHER" id="PTHR42681:SF1">
    <property type="entry name" value="MALONYL-COA-ACYL CARRIER PROTEIN TRANSACYLASE, MITOCHONDRIAL"/>
    <property type="match status" value="1"/>
</dbReference>
<dbReference type="SUPFAM" id="SSF52151">
    <property type="entry name" value="FabD/lysophospholipase-like"/>
    <property type="match status" value="1"/>
</dbReference>
<comment type="similarity">
    <text evidence="4">Belongs to the fabD family.</text>
</comment>
<dbReference type="SMART" id="SM00827">
    <property type="entry name" value="PKS_AT"/>
    <property type="match status" value="1"/>
</dbReference>
<evidence type="ECO:0000313" key="8">
    <source>
        <dbReference type="Proteomes" id="UP000222056"/>
    </source>
</evidence>